<organism evidence="4">
    <name type="scientific">Cuerna arida</name>
    <dbReference type="NCBI Taxonomy" id="1464854"/>
    <lineage>
        <taxon>Eukaryota</taxon>
        <taxon>Metazoa</taxon>
        <taxon>Ecdysozoa</taxon>
        <taxon>Arthropoda</taxon>
        <taxon>Hexapoda</taxon>
        <taxon>Insecta</taxon>
        <taxon>Pterygota</taxon>
        <taxon>Neoptera</taxon>
        <taxon>Paraneoptera</taxon>
        <taxon>Hemiptera</taxon>
        <taxon>Auchenorrhyncha</taxon>
        <taxon>Membracoidea</taxon>
        <taxon>Cicadellidae</taxon>
        <taxon>Cicadellinae</taxon>
        <taxon>Proconiini</taxon>
        <taxon>Cuerna</taxon>
    </lineage>
</organism>
<dbReference type="EMBL" id="GECZ01012979">
    <property type="protein sequence ID" value="JAS56790.1"/>
    <property type="molecule type" value="Transcribed_RNA"/>
</dbReference>
<dbReference type="GO" id="GO:0007283">
    <property type="term" value="P:spermatogenesis"/>
    <property type="evidence" value="ECO:0007669"/>
    <property type="project" value="InterPro"/>
</dbReference>
<protein>
    <recommendedName>
        <fullName evidence="3">Spermatogenesis-associated protein 6 N-terminal domain-containing protein</fullName>
    </recommendedName>
</protein>
<dbReference type="PANTHER" id="PTHR16435:SF6">
    <property type="entry name" value="IP09370P"/>
    <property type="match status" value="1"/>
</dbReference>
<evidence type="ECO:0000259" key="3">
    <source>
        <dbReference type="Pfam" id="PF14909"/>
    </source>
</evidence>
<sequence length="433" mass="48672">MSRKAFHIGIDLDIHAVSCPGVWLCPKGDTMLRISMLSASAHTKRVEPSFPLLFHESFHFRKTLTGITSLAGLQAELARRLVHIQLVQWQVHGCRCVLLASFCSPLSELLYPQPASRGLVAGVDVDLLMEPTPCFPGIIAPKVEVSTKVVIEEMVNYPLHDHNPTVVNHKTLSSKKAAGFGKEDKPGTKMSGKARTVNTIYRSRTRQKPVCHTRPRVKCYNCKQKGEWPRRTRGGGGGGTCVCGDMDQADTHYIPYCNRCGDVVEEHETKQGKIIMKEGSQNISNLGHGTSCPCAEPQSSKSACDCNLCRRYHKLFKNSAIFSPNSVISESIESTKQKTNYPSPRANKEKCPCCIEKFGEIPNRMKDSRMACPCRNTYDWTNFTDDNGGSALDHLRRDSTKEEEFRNMFKADLESHYKKLYERVSRRNNRRES</sequence>
<dbReference type="AlphaFoldDB" id="A0A1B6G2W9"/>
<evidence type="ECO:0000256" key="1">
    <source>
        <dbReference type="ARBA" id="ARBA00006215"/>
    </source>
</evidence>
<dbReference type="GO" id="GO:0120212">
    <property type="term" value="C:sperm head-tail coupling apparatus"/>
    <property type="evidence" value="ECO:0007669"/>
    <property type="project" value="InterPro"/>
</dbReference>
<gene>
    <name evidence="4" type="ORF">g.11881</name>
</gene>
<comment type="similarity">
    <text evidence="1">Belongs to the SPATA6 family.</text>
</comment>
<dbReference type="GO" id="GO:0032027">
    <property type="term" value="F:myosin light chain binding"/>
    <property type="evidence" value="ECO:0007669"/>
    <property type="project" value="InterPro"/>
</dbReference>
<keyword evidence="2" id="KW-0597">Phosphoprotein</keyword>
<evidence type="ECO:0000256" key="2">
    <source>
        <dbReference type="ARBA" id="ARBA00022553"/>
    </source>
</evidence>
<feature type="domain" description="Spermatogenesis-associated protein 6 N-terminal" evidence="3">
    <location>
        <begin position="10"/>
        <end position="151"/>
    </location>
</feature>
<evidence type="ECO:0000313" key="4">
    <source>
        <dbReference type="EMBL" id="JAS56790.1"/>
    </source>
</evidence>
<dbReference type="InterPro" id="IPR042769">
    <property type="entry name" value="SPATA6_fam"/>
</dbReference>
<name>A0A1B6G2W9_9HEMI</name>
<reference evidence="4" key="1">
    <citation type="submission" date="2015-11" db="EMBL/GenBank/DDBJ databases">
        <title>De novo transcriptome assembly of four potential Pierce s Disease insect vectors from Arizona vineyards.</title>
        <authorList>
            <person name="Tassone E.E."/>
        </authorList>
    </citation>
    <scope>NUCLEOTIDE SEQUENCE</scope>
</reference>
<accession>A0A1B6G2W9</accession>
<dbReference type="PANTHER" id="PTHR16435">
    <property type="entry name" value="SPERMATOGENESIS-ASSOCIATED PROTEIN 6 SPATA6"/>
    <property type="match status" value="1"/>
</dbReference>
<dbReference type="InterPro" id="IPR032732">
    <property type="entry name" value="SPATA6_N"/>
</dbReference>
<dbReference type="Pfam" id="PF14909">
    <property type="entry name" value="SPATA6"/>
    <property type="match status" value="1"/>
</dbReference>
<proteinExistence type="inferred from homology"/>